<sequence length="285" mass="30061">MTHHSSLSRRTALRTVAGAALAGVAGCLDNGGDTETPNGGNGSPDSQNTLKRIAVDGTTLVVELTAEADVDQINLIQPNGKLFGQREVATGSQQVSFEIGTAYAPGEYRVLALKGDETVVETSLPIQPDLGIVEMGIGRNQPDKMWDGPSDEIAEEAFVTVENQGSGPEAITKLLFIGDVPYPSDEEGTNYAANEDVSGIYDADADTEVDEVVITAGEKITIYSSRSPFAFVPGGGTSCTDEQQSGEFDLILETQVGANQVSKTYTIQYSASTEPDNCDITINEA</sequence>
<accession>A0A830GFM6</accession>
<dbReference type="Proteomes" id="UP000608850">
    <property type="component" value="Unassembled WGS sequence"/>
</dbReference>
<reference evidence="1 2" key="1">
    <citation type="journal article" date="2019" name="Int. J. Syst. Evol. Microbiol.">
        <title>The Global Catalogue of Microorganisms (GCM) 10K type strain sequencing project: providing services to taxonomists for standard genome sequencing and annotation.</title>
        <authorList>
            <consortium name="The Broad Institute Genomics Platform"/>
            <consortium name="The Broad Institute Genome Sequencing Center for Infectious Disease"/>
            <person name="Wu L."/>
            <person name="Ma J."/>
        </authorList>
    </citation>
    <scope>NUCLEOTIDE SEQUENCE [LARGE SCALE GENOMIC DNA]</scope>
    <source>
        <strain evidence="1 2">JCM 16331</strain>
    </source>
</reference>
<comment type="caution">
    <text evidence="1">The sequence shown here is derived from an EMBL/GenBank/DDBJ whole genome shotgun (WGS) entry which is preliminary data.</text>
</comment>
<dbReference type="AlphaFoldDB" id="A0A830GFM6"/>
<gene>
    <name evidence="1" type="ORF">GCM10009021_30610</name>
</gene>
<organism evidence="1 2">
    <name type="scientific">Halarchaeum nitratireducens</name>
    <dbReference type="NCBI Taxonomy" id="489913"/>
    <lineage>
        <taxon>Archaea</taxon>
        <taxon>Methanobacteriati</taxon>
        <taxon>Methanobacteriota</taxon>
        <taxon>Stenosarchaea group</taxon>
        <taxon>Halobacteria</taxon>
        <taxon>Halobacteriales</taxon>
        <taxon>Halobacteriaceae</taxon>
    </lineage>
</organism>
<dbReference type="RefSeq" id="WP_188880070.1">
    <property type="nucleotide sequence ID" value="NZ_BMOQ01000011.1"/>
</dbReference>
<proteinExistence type="predicted"/>
<dbReference type="InterPro" id="IPR006311">
    <property type="entry name" value="TAT_signal"/>
</dbReference>
<protein>
    <recommendedName>
        <fullName evidence="3">Secreted glycoprotein</fullName>
    </recommendedName>
</protein>
<dbReference type="EMBL" id="BMOQ01000011">
    <property type="protein sequence ID" value="GGN26240.1"/>
    <property type="molecule type" value="Genomic_DNA"/>
</dbReference>
<keyword evidence="2" id="KW-1185">Reference proteome</keyword>
<evidence type="ECO:0000313" key="1">
    <source>
        <dbReference type="EMBL" id="GGN26240.1"/>
    </source>
</evidence>
<evidence type="ECO:0008006" key="3">
    <source>
        <dbReference type="Google" id="ProtNLM"/>
    </source>
</evidence>
<dbReference type="PROSITE" id="PS51318">
    <property type="entry name" value="TAT"/>
    <property type="match status" value="1"/>
</dbReference>
<dbReference type="OrthoDB" id="190728at2157"/>
<name>A0A830GFM6_9EURY</name>
<evidence type="ECO:0000313" key="2">
    <source>
        <dbReference type="Proteomes" id="UP000608850"/>
    </source>
</evidence>